<dbReference type="InterPro" id="IPR000182">
    <property type="entry name" value="GNAT_dom"/>
</dbReference>
<dbReference type="PANTHER" id="PTHR43305:SF1">
    <property type="entry name" value="FAMILY N-ACETYLTRANSFERASE, PUTATIVE (AFU_ORTHOLOGUE AFUA_2G01380)-RELATED"/>
    <property type="match status" value="1"/>
</dbReference>
<dbReference type="Proteomes" id="UP001491310">
    <property type="component" value="Unassembled WGS sequence"/>
</dbReference>
<gene>
    <name evidence="3" type="ORF">WJX75_002769</name>
</gene>
<dbReference type="InterPro" id="IPR016181">
    <property type="entry name" value="Acyl_CoA_acyltransferase"/>
</dbReference>
<name>A0ABR2Z2R2_9CHLO</name>
<feature type="domain" description="N-acetyltransferase" evidence="2">
    <location>
        <begin position="11"/>
        <end position="205"/>
    </location>
</feature>
<dbReference type="CDD" id="cd04301">
    <property type="entry name" value="NAT_SF"/>
    <property type="match status" value="1"/>
</dbReference>
<proteinExistence type="predicted"/>
<dbReference type="Gene3D" id="3.40.630.30">
    <property type="match status" value="1"/>
</dbReference>
<dbReference type="PROSITE" id="PS51186">
    <property type="entry name" value="GNAT"/>
    <property type="match status" value="1"/>
</dbReference>
<protein>
    <recommendedName>
        <fullName evidence="2">N-acetyltransferase domain-containing protein</fullName>
    </recommendedName>
</protein>
<keyword evidence="4" id="KW-1185">Reference proteome</keyword>
<evidence type="ECO:0000259" key="2">
    <source>
        <dbReference type="PROSITE" id="PS51186"/>
    </source>
</evidence>
<evidence type="ECO:0000313" key="3">
    <source>
        <dbReference type="EMBL" id="KAK9918272.1"/>
    </source>
</evidence>
<accession>A0ABR2Z2R2</accession>
<dbReference type="EMBL" id="JALJOT010000001">
    <property type="protein sequence ID" value="KAK9918272.1"/>
    <property type="molecule type" value="Genomic_DNA"/>
</dbReference>
<dbReference type="Pfam" id="PF13508">
    <property type="entry name" value="Acetyltransf_7"/>
    <property type="match status" value="1"/>
</dbReference>
<organism evidence="3 4">
    <name type="scientific">Coccomyxa subellipsoidea</name>
    <dbReference type="NCBI Taxonomy" id="248742"/>
    <lineage>
        <taxon>Eukaryota</taxon>
        <taxon>Viridiplantae</taxon>
        <taxon>Chlorophyta</taxon>
        <taxon>core chlorophytes</taxon>
        <taxon>Trebouxiophyceae</taxon>
        <taxon>Trebouxiophyceae incertae sedis</taxon>
        <taxon>Coccomyxaceae</taxon>
        <taxon>Coccomyxa</taxon>
    </lineage>
</organism>
<dbReference type="InterPro" id="IPR052777">
    <property type="entry name" value="Acetyltransferase_Enz"/>
</dbReference>
<evidence type="ECO:0000313" key="4">
    <source>
        <dbReference type="Proteomes" id="UP001491310"/>
    </source>
</evidence>
<sequence>MAIKNGKQGGCTLRVASSREDFESFRKIALDFSRFLNVDLSFQNFEEEMAGLPGCYASPNGAILIASVLTDSGPQDAGAVAVRPLPQKGKPPPQLHNGDATAAEHSGINNDGVEVASVQEGSQGRICEMKRLYVRPEFQGMGLGRALCEELIRISSDMGYDCMVLDTLERLESAARAYKKLGFKVIPPYYTNPHPGAVYWRKSLQN</sequence>
<evidence type="ECO:0000256" key="1">
    <source>
        <dbReference type="SAM" id="MobiDB-lite"/>
    </source>
</evidence>
<reference evidence="3 4" key="1">
    <citation type="journal article" date="2024" name="Nat. Commun.">
        <title>Phylogenomics reveals the evolutionary origins of lichenization in chlorophyte algae.</title>
        <authorList>
            <person name="Puginier C."/>
            <person name="Libourel C."/>
            <person name="Otte J."/>
            <person name="Skaloud P."/>
            <person name="Haon M."/>
            <person name="Grisel S."/>
            <person name="Petersen M."/>
            <person name="Berrin J.G."/>
            <person name="Delaux P.M."/>
            <person name="Dal Grande F."/>
            <person name="Keller J."/>
        </authorList>
    </citation>
    <scope>NUCLEOTIDE SEQUENCE [LARGE SCALE GENOMIC DNA]</scope>
    <source>
        <strain evidence="3 4">SAG 216-7</strain>
    </source>
</reference>
<comment type="caution">
    <text evidence="3">The sequence shown here is derived from an EMBL/GenBank/DDBJ whole genome shotgun (WGS) entry which is preliminary data.</text>
</comment>
<dbReference type="SUPFAM" id="SSF55729">
    <property type="entry name" value="Acyl-CoA N-acyltransferases (Nat)"/>
    <property type="match status" value="1"/>
</dbReference>
<dbReference type="PANTHER" id="PTHR43305">
    <property type="entry name" value="FAMILY N-ACETYLTRANSFERASE, PUTATIVE (AFU_ORTHOLOGUE AFUA_2G01380)-RELATED"/>
    <property type="match status" value="1"/>
</dbReference>
<feature type="region of interest" description="Disordered" evidence="1">
    <location>
        <begin position="85"/>
        <end position="106"/>
    </location>
</feature>